<keyword evidence="3" id="KW-0472">Membrane</keyword>
<dbReference type="EMBL" id="MN739898">
    <property type="protein sequence ID" value="QHT76582.1"/>
    <property type="molecule type" value="Genomic_DNA"/>
</dbReference>
<dbReference type="GO" id="GO:0016787">
    <property type="term" value="F:hydrolase activity"/>
    <property type="evidence" value="ECO:0007669"/>
    <property type="project" value="UniProtKB-KW"/>
</dbReference>
<evidence type="ECO:0000256" key="2">
    <source>
        <dbReference type="ARBA" id="ARBA00022801"/>
    </source>
</evidence>
<dbReference type="PANTHER" id="PTHR16222:SF26">
    <property type="entry name" value="ADP-RIBOSYLHYDROLASE ARH1"/>
    <property type="match status" value="1"/>
</dbReference>
<dbReference type="SUPFAM" id="SSF101478">
    <property type="entry name" value="ADP-ribosylglycohydrolase"/>
    <property type="match status" value="1"/>
</dbReference>
<keyword evidence="3" id="KW-1133">Transmembrane helix</keyword>
<accession>A0A6C0H7N2</accession>
<reference evidence="4" key="1">
    <citation type="journal article" date="2020" name="Nature">
        <title>Giant virus diversity and host interactions through global metagenomics.</title>
        <authorList>
            <person name="Schulz F."/>
            <person name="Roux S."/>
            <person name="Paez-Espino D."/>
            <person name="Jungbluth S."/>
            <person name="Walsh D.A."/>
            <person name="Denef V.J."/>
            <person name="McMahon K.D."/>
            <person name="Konstantinidis K.T."/>
            <person name="Eloe-Fadrosh E.A."/>
            <person name="Kyrpides N.C."/>
            <person name="Woyke T."/>
        </authorList>
    </citation>
    <scope>NUCLEOTIDE SEQUENCE</scope>
    <source>
        <strain evidence="4">GVMAG-M-3300023179-82</strain>
    </source>
</reference>
<dbReference type="AlphaFoldDB" id="A0A6C0H7N2"/>
<name>A0A6C0H7N2_9ZZZZ</name>
<comment type="similarity">
    <text evidence="1">Belongs to the ADP-ribosylglycohydrolase family.</text>
</comment>
<protein>
    <recommendedName>
        <fullName evidence="5">ADP-ribosylglycohydrolase</fullName>
    </recommendedName>
</protein>
<organism evidence="4">
    <name type="scientific">viral metagenome</name>
    <dbReference type="NCBI Taxonomy" id="1070528"/>
    <lineage>
        <taxon>unclassified sequences</taxon>
        <taxon>metagenomes</taxon>
        <taxon>organismal metagenomes</taxon>
    </lineage>
</organism>
<sequence>MNEQIRASILFASYFETLGFKNGEWEFNYGLTLTNLSSFIEISNLMLYQYIMLGGPTNINISNWNSSDDTILIIATCNAIINNENYISEYIKSFNLLKEPKRYAGITTLESIRSLQKKIPIRKKKTMGGNGAAMRTMPIGLFWYNDIEKVIKTSIIVSKLTHNYYLGFLGGMVSALFTAFAINKISKFEWINKLLELYDNKIIQKYYSDDDLDDFINYWKCYQESRQNFIHFNDRIKFLLQFTLTNQYKNIGSNGLDVCIYAYDCLLLSDNLYSFMTLVSIHPGDNDTTGAIGGAWFGALYGFSDFDTKKFKQLEFYDELDKVLRKFIKAFADRSPV</sequence>
<dbReference type="InterPro" id="IPR036705">
    <property type="entry name" value="Ribosyl_crysJ1_sf"/>
</dbReference>
<dbReference type="InterPro" id="IPR050792">
    <property type="entry name" value="ADP-ribosylglycohydrolase"/>
</dbReference>
<proteinExistence type="inferred from homology"/>
<keyword evidence="3" id="KW-0812">Transmembrane</keyword>
<evidence type="ECO:0000313" key="4">
    <source>
        <dbReference type="EMBL" id="QHT76582.1"/>
    </source>
</evidence>
<evidence type="ECO:0008006" key="5">
    <source>
        <dbReference type="Google" id="ProtNLM"/>
    </source>
</evidence>
<dbReference type="Gene3D" id="1.10.4080.10">
    <property type="entry name" value="ADP-ribosylation/Crystallin J1"/>
    <property type="match status" value="1"/>
</dbReference>
<feature type="transmembrane region" description="Helical" evidence="3">
    <location>
        <begin position="164"/>
        <end position="183"/>
    </location>
</feature>
<dbReference type="PANTHER" id="PTHR16222">
    <property type="entry name" value="ADP-RIBOSYLGLYCOHYDROLASE"/>
    <property type="match status" value="1"/>
</dbReference>
<dbReference type="InterPro" id="IPR005502">
    <property type="entry name" value="Ribosyl_crysJ1"/>
</dbReference>
<evidence type="ECO:0000256" key="1">
    <source>
        <dbReference type="ARBA" id="ARBA00010702"/>
    </source>
</evidence>
<keyword evidence="2" id="KW-0378">Hydrolase</keyword>
<evidence type="ECO:0000256" key="3">
    <source>
        <dbReference type="SAM" id="Phobius"/>
    </source>
</evidence>
<dbReference type="Pfam" id="PF03747">
    <property type="entry name" value="ADP_ribosyl_GH"/>
    <property type="match status" value="1"/>
</dbReference>